<accession>A0A117NFU3</accession>
<dbReference type="AlphaFoldDB" id="A0A117NFU3"/>
<geneLocation type="mitochondrion" evidence="1"/>
<protein>
    <submittedName>
        <fullName evidence="1">Uncharacterized protein</fullName>
    </submittedName>
</protein>
<dbReference type="EMBL" id="LKAM01000016">
    <property type="protein sequence ID" value="KUM45802.1"/>
    <property type="molecule type" value="Genomic_DNA"/>
</dbReference>
<sequence>MPLLRMVSLAKMLVNLLAAVPLLIRVLGHSYIVSGMTT</sequence>
<evidence type="ECO:0000313" key="1">
    <source>
        <dbReference type="EMBL" id="KUM45802.1"/>
    </source>
</evidence>
<reference evidence="1" key="1">
    <citation type="journal article" date="2015" name="Genome Biol. Evol.">
        <title>Organellar Genomes of White Spruce (Picea glauca): Assembly and Annotation.</title>
        <authorList>
            <person name="Jackman S.D."/>
            <person name="Warren R.L."/>
            <person name="Gibb E.A."/>
            <person name="Vandervalk B.P."/>
            <person name="Mohamadi H."/>
            <person name="Chu J."/>
            <person name="Raymond A."/>
            <person name="Pleasance S."/>
            <person name="Coope R."/>
            <person name="Wildung M.R."/>
            <person name="Ritland C.E."/>
            <person name="Bousquet J."/>
            <person name="Jones S.J."/>
            <person name="Bohlmann J."/>
            <person name="Birol I."/>
        </authorList>
    </citation>
    <scope>NUCLEOTIDE SEQUENCE [LARGE SCALE GENOMIC DNA]</scope>
    <source>
        <tissue evidence="1">Flushing bud</tissue>
    </source>
</reference>
<name>A0A117NFU3_PICGL</name>
<organism evidence="1">
    <name type="scientific">Picea glauca</name>
    <name type="common">White spruce</name>
    <name type="synonym">Pinus glauca</name>
    <dbReference type="NCBI Taxonomy" id="3330"/>
    <lineage>
        <taxon>Eukaryota</taxon>
        <taxon>Viridiplantae</taxon>
        <taxon>Streptophyta</taxon>
        <taxon>Embryophyta</taxon>
        <taxon>Tracheophyta</taxon>
        <taxon>Spermatophyta</taxon>
        <taxon>Pinopsida</taxon>
        <taxon>Pinidae</taxon>
        <taxon>Conifers I</taxon>
        <taxon>Pinales</taxon>
        <taxon>Pinaceae</taxon>
        <taxon>Picea</taxon>
    </lineage>
</organism>
<comment type="caution">
    <text evidence="1">The sequence shown here is derived from an EMBL/GenBank/DDBJ whole genome shotgun (WGS) entry which is preliminary data.</text>
</comment>
<gene>
    <name evidence="1" type="ORF">ABT39_MTgene2370</name>
</gene>
<proteinExistence type="predicted"/>
<keyword evidence="1" id="KW-0496">Mitochondrion</keyword>